<dbReference type="AlphaFoldDB" id="A0A2X0NB67"/>
<organism evidence="1 2">
    <name type="scientific">Microbotryum silenes-dioicae</name>
    <dbReference type="NCBI Taxonomy" id="796604"/>
    <lineage>
        <taxon>Eukaryota</taxon>
        <taxon>Fungi</taxon>
        <taxon>Dikarya</taxon>
        <taxon>Basidiomycota</taxon>
        <taxon>Pucciniomycotina</taxon>
        <taxon>Microbotryomycetes</taxon>
        <taxon>Microbotryales</taxon>
        <taxon>Microbotryaceae</taxon>
        <taxon>Microbotryum</taxon>
    </lineage>
</organism>
<proteinExistence type="predicted"/>
<evidence type="ECO:0000313" key="2">
    <source>
        <dbReference type="Proteomes" id="UP000249464"/>
    </source>
</evidence>
<evidence type="ECO:0000313" key="1">
    <source>
        <dbReference type="EMBL" id="SGZ11395.1"/>
    </source>
</evidence>
<dbReference type="Proteomes" id="UP000249464">
    <property type="component" value="Unassembled WGS sequence"/>
</dbReference>
<sequence length="103" mass="10714">MKSLPSYSSLMSCQRCGLMKCSCMRMADALKRDSALGGGDVSKRGGRQDIVLGLVVGPSFLSATPLCFPSATFVTPTGIAAAADIDLVTLAPVPSLTTTRLFL</sequence>
<gene>
    <name evidence="1" type="primary">BQ5605_C105g13173</name>
    <name evidence="1" type="ORF">BQ5605_C105G13173</name>
</gene>
<keyword evidence="2" id="KW-1185">Reference proteome</keyword>
<reference evidence="1 2" key="1">
    <citation type="submission" date="2016-11" db="EMBL/GenBank/DDBJ databases">
        <authorList>
            <person name="Jaros S."/>
            <person name="Januszkiewicz K."/>
            <person name="Wedrychowicz H."/>
        </authorList>
    </citation>
    <scope>NUCLEOTIDE SEQUENCE [LARGE SCALE GENOMIC DNA]</scope>
</reference>
<protein>
    <submittedName>
        <fullName evidence="1">BQ5605_C105g13173 protein</fullName>
    </submittedName>
</protein>
<name>A0A2X0NB67_9BASI</name>
<accession>A0A2X0NB67</accession>
<dbReference type="EMBL" id="FQNC01000078">
    <property type="protein sequence ID" value="SGZ11395.1"/>
    <property type="molecule type" value="Genomic_DNA"/>
</dbReference>